<protein>
    <submittedName>
        <fullName evidence="4">GNAT family acetyltransferase</fullName>
    </submittedName>
</protein>
<dbReference type="GO" id="GO:0016747">
    <property type="term" value="F:acyltransferase activity, transferring groups other than amino-acyl groups"/>
    <property type="evidence" value="ECO:0007669"/>
    <property type="project" value="InterPro"/>
</dbReference>
<dbReference type="PROSITE" id="PS51186">
    <property type="entry name" value="GNAT"/>
    <property type="match status" value="1"/>
</dbReference>
<reference evidence="4 5" key="1">
    <citation type="journal article" date="2019" name="Emerg. Microbes Infect.">
        <title>Comprehensive subspecies identification of 175 nontuberculous mycobacteria species based on 7547 genomic profiles.</title>
        <authorList>
            <person name="Matsumoto Y."/>
            <person name="Kinjo T."/>
            <person name="Motooka D."/>
            <person name="Nabeya D."/>
            <person name="Jung N."/>
            <person name="Uechi K."/>
            <person name="Horii T."/>
            <person name="Iida T."/>
            <person name="Fujita J."/>
            <person name="Nakamura S."/>
        </authorList>
    </citation>
    <scope>NUCLEOTIDE SEQUENCE [LARGE SCALE GENOMIC DNA]</scope>
    <source>
        <strain evidence="4 5">JCM 6367</strain>
    </source>
</reference>
<dbReference type="SUPFAM" id="SSF55729">
    <property type="entry name" value="Acyl-CoA N-acyltransferases (Nat)"/>
    <property type="match status" value="1"/>
</dbReference>
<dbReference type="PANTHER" id="PTHR43877">
    <property type="entry name" value="AMINOALKYLPHOSPHONATE N-ACETYLTRANSFERASE-RELATED-RELATED"/>
    <property type="match status" value="1"/>
</dbReference>
<keyword evidence="2" id="KW-0012">Acyltransferase</keyword>
<dbReference type="Proteomes" id="UP000466554">
    <property type="component" value="Chromosome"/>
</dbReference>
<dbReference type="Pfam" id="PF00583">
    <property type="entry name" value="Acetyltransf_1"/>
    <property type="match status" value="1"/>
</dbReference>
<name>A0A7I7U589_MYCPF</name>
<evidence type="ECO:0000256" key="2">
    <source>
        <dbReference type="ARBA" id="ARBA00023315"/>
    </source>
</evidence>
<proteinExistence type="predicted"/>
<evidence type="ECO:0000313" key="5">
    <source>
        <dbReference type="Proteomes" id="UP000466554"/>
    </source>
</evidence>
<dbReference type="InterPro" id="IPR050832">
    <property type="entry name" value="Bact_Acetyltransf"/>
</dbReference>
<dbReference type="Gene3D" id="3.40.630.30">
    <property type="match status" value="1"/>
</dbReference>
<dbReference type="AlphaFoldDB" id="A0A7I7U589"/>
<dbReference type="PANTHER" id="PTHR43877:SF2">
    <property type="entry name" value="AMINOALKYLPHOSPHONATE N-ACETYLTRANSFERASE-RELATED"/>
    <property type="match status" value="1"/>
</dbReference>
<keyword evidence="1 4" id="KW-0808">Transferase</keyword>
<organism evidence="4 5">
    <name type="scientific">Mycolicibacterium parafortuitum</name>
    <name type="common">Mycobacterium parafortuitum</name>
    <dbReference type="NCBI Taxonomy" id="39692"/>
    <lineage>
        <taxon>Bacteria</taxon>
        <taxon>Bacillati</taxon>
        <taxon>Actinomycetota</taxon>
        <taxon>Actinomycetes</taxon>
        <taxon>Mycobacteriales</taxon>
        <taxon>Mycobacteriaceae</taxon>
        <taxon>Mycolicibacterium</taxon>
    </lineage>
</organism>
<evidence type="ECO:0000256" key="1">
    <source>
        <dbReference type="ARBA" id="ARBA00022679"/>
    </source>
</evidence>
<dbReference type="InterPro" id="IPR000182">
    <property type="entry name" value="GNAT_dom"/>
</dbReference>
<feature type="domain" description="N-acetyltransferase" evidence="3">
    <location>
        <begin position="187"/>
        <end position="329"/>
    </location>
</feature>
<evidence type="ECO:0000313" key="4">
    <source>
        <dbReference type="EMBL" id="BBY76457.1"/>
    </source>
</evidence>
<accession>A0A7I7U589</accession>
<sequence length="329" mass="35841">MTLTDHRGAGTWQLSPATAHDHPLIADFLATTEGLGGRKFAADSRDVAEQLEGVFPGAVTVVRDDDGRIRGYAALHQPHGLQPEIAADIVLDPTVPADLADEVVDGVVARFFAESAAIPGSFLRAFIGDGHTNVIDALARRGATREGQFIRTRKPLDGEDPAALAAASRDGITVVRWPEVIGRGLGEQVRRLQYDTFLEHFGNMSKTLELWQHHIHSRLFAPDFSIAALDTADEVVGYVLGSVYTAGTGEAAERSAHTDYIGVRKDQRRNGIAELLLRKIWLAALSRGLTLASLGTDIHNRSNAHLLYRRLGYVAVEFQSAYRMEGFAQ</sequence>
<gene>
    <name evidence="4" type="ORF">MPRF_33560</name>
</gene>
<dbReference type="EMBL" id="AP022598">
    <property type="protein sequence ID" value="BBY76457.1"/>
    <property type="molecule type" value="Genomic_DNA"/>
</dbReference>
<dbReference type="RefSeq" id="WP_179963949.1">
    <property type="nucleotide sequence ID" value="NZ_AP022598.1"/>
</dbReference>
<evidence type="ECO:0000259" key="3">
    <source>
        <dbReference type="PROSITE" id="PS51186"/>
    </source>
</evidence>
<dbReference type="InterPro" id="IPR016181">
    <property type="entry name" value="Acyl_CoA_acyltransferase"/>
</dbReference>